<evidence type="ECO:0000313" key="2">
    <source>
        <dbReference type="EMBL" id="OUT11590.1"/>
    </source>
</evidence>
<name>A0A1Y5MSL6_9BACT</name>
<keyword evidence="1" id="KW-1133">Transmembrane helix</keyword>
<comment type="caution">
    <text evidence="2">The sequence shown here is derived from an EMBL/GenBank/DDBJ whole genome shotgun (WGS) entry which is preliminary data.</text>
</comment>
<keyword evidence="1" id="KW-0472">Membrane</keyword>
<dbReference type="RefSeq" id="WP_087584816.1">
    <property type="nucleotide sequence ID" value="NZ_CABMKR010000006.1"/>
</dbReference>
<feature type="transmembrane region" description="Helical" evidence="1">
    <location>
        <begin position="36"/>
        <end position="57"/>
    </location>
</feature>
<dbReference type="AlphaFoldDB" id="A0A1Y5MSL6"/>
<dbReference type="Proteomes" id="UP000195967">
    <property type="component" value="Unassembled WGS sequence"/>
</dbReference>
<gene>
    <name evidence="2" type="ORF">B9N62_06280</name>
</gene>
<keyword evidence="1" id="KW-0812">Transmembrane</keyword>
<reference evidence="2 3" key="1">
    <citation type="submission" date="2017-04" db="EMBL/GenBank/DDBJ databases">
        <title>Complete genome of Campylobacter concisus ATCC 33237T and draft genomes for an additional eight well characterized C. concisus strains.</title>
        <authorList>
            <person name="Cornelius A.J."/>
            <person name="Miller W.G."/>
            <person name="Lastovica A.J."/>
            <person name="On S.L."/>
            <person name="French N.P."/>
            <person name="Vandenberg O."/>
            <person name="Biggs P.J."/>
        </authorList>
    </citation>
    <scope>NUCLEOTIDE SEQUENCE [LARGE SCALE GENOMIC DNA]</scope>
    <source>
        <strain evidence="2 3">Lasto28.99</strain>
    </source>
</reference>
<sequence>MKDIYESVLVCIVVAATCVGAMLIVAFIFLSKLVDYIGLGIFFLYTFFVTLPFLILYRFKEFKKDPKGFIKKKVIDATAHFAEGGII</sequence>
<proteinExistence type="predicted"/>
<evidence type="ECO:0000313" key="3">
    <source>
        <dbReference type="Proteomes" id="UP000195967"/>
    </source>
</evidence>
<dbReference type="EMBL" id="NDYO01000006">
    <property type="protein sequence ID" value="OUT11590.1"/>
    <property type="molecule type" value="Genomic_DNA"/>
</dbReference>
<evidence type="ECO:0000256" key="1">
    <source>
        <dbReference type="SAM" id="Phobius"/>
    </source>
</evidence>
<feature type="transmembrane region" description="Helical" evidence="1">
    <location>
        <begin position="7"/>
        <end position="30"/>
    </location>
</feature>
<accession>A0A1Y5MSL6</accession>
<protein>
    <submittedName>
        <fullName evidence="2">Uncharacterized protein</fullName>
    </submittedName>
</protein>
<organism evidence="2 3">
    <name type="scientific">Campylobacter concisus</name>
    <dbReference type="NCBI Taxonomy" id="199"/>
    <lineage>
        <taxon>Bacteria</taxon>
        <taxon>Pseudomonadati</taxon>
        <taxon>Campylobacterota</taxon>
        <taxon>Epsilonproteobacteria</taxon>
        <taxon>Campylobacterales</taxon>
        <taxon>Campylobacteraceae</taxon>
        <taxon>Campylobacter</taxon>
    </lineage>
</organism>